<comment type="caution">
    <text evidence="1">The sequence shown here is derived from an EMBL/GenBank/DDBJ whole genome shotgun (WGS) entry which is preliminary data.</text>
</comment>
<dbReference type="Gene3D" id="2.40.40.50">
    <property type="entry name" value="Ubiquitin fusion degradation protein UFD1, N-terminal domain"/>
    <property type="match status" value="1"/>
</dbReference>
<dbReference type="EMBL" id="JAHRIN010025601">
    <property type="protein sequence ID" value="MEQ2199972.1"/>
    <property type="molecule type" value="Genomic_DNA"/>
</dbReference>
<organism evidence="1 2">
    <name type="scientific">Xenoophorus captivus</name>
    <dbReference type="NCBI Taxonomy" id="1517983"/>
    <lineage>
        <taxon>Eukaryota</taxon>
        <taxon>Metazoa</taxon>
        <taxon>Chordata</taxon>
        <taxon>Craniata</taxon>
        <taxon>Vertebrata</taxon>
        <taxon>Euteleostomi</taxon>
        <taxon>Actinopterygii</taxon>
        <taxon>Neopterygii</taxon>
        <taxon>Teleostei</taxon>
        <taxon>Neoteleostei</taxon>
        <taxon>Acanthomorphata</taxon>
        <taxon>Ovalentaria</taxon>
        <taxon>Atherinomorphae</taxon>
        <taxon>Cyprinodontiformes</taxon>
        <taxon>Goodeidae</taxon>
        <taxon>Xenoophorus</taxon>
    </lineage>
</organism>
<keyword evidence="2" id="KW-1185">Reference proteome</keyword>
<protein>
    <submittedName>
        <fullName evidence="1">Uncharacterized protein</fullName>
    </submittedName>
</protein>
<name>A0ABV0QXE3_9TELE</name>
<evidence type="ECO:0000313" key="2">
    <source>
        <dbReference type="Proteomes" id="UP001434883"/>
    </source>
</evidence>
<accession>A0ABV0QXE3</accession>
<reference evidence="1 2" key="1">
    <citation type="submission" date="2021-06" db="EMBL/GenBank/DDBJ databases">
        <authorList>
            <person name="Palmer J.M."/>
        </authorList>
    </citation>
    <scope>NUCLEOTIDE SEQUENCE [LARGE SCALE GENOMIC DNA]</scope>
    <source>
        <strain evidence="1 2">XC_2019</strain>
        <tissue evidence="1">Muscle</tissue>
    </source>
</reference>
<gene>
    <name evidence="1" type="ORF">XENOCAPTIV_018713</name>
</gene>
<dbReference type="Proteomes" id="UP001434883">
    <property type="component" value="Unassembled WGS sequence"/>
</dbReference>
<sequence length="109" mass="12697">MFSFHHVFDHPMARGFPNRFSTQYRCYSVSMLAGPNDRSDVEKGGKSECRREVCTNQKKEYFILKRYLKGLSSLLLADIYCIRKCAVSVSYFYSIQGHSTCFTDKKIKK</sequence>
<dbReference type="InterPro" id="IPR042299">
    <property type="entry name" value="Ufd1-like_Nn"/>
</dbReference>
<evidence type="ECO:0000313" key="1">
    <source>
        <dbReference type="EMBL" id="MEQ2199972.1"/>
    </source>
</evidence>
<proteinExistence type="predicted"/>